<dbReference type="CDD" id="cd16914">
    <property type="entry name" value="EcfT"/>
    <property type="match status" value="1"/>
</dbReference>
<dbReference type="PANTHER" id="PTHR34857:SF2">
    <property type="entry name" value="SLL0384 PROTEIN"/>
    <property type="match status" value="1"/>
</dbReference>
<dbReference type="InterPro" id="IPR051611">
    <property type="entry name" value="ECF_transporter_component"/>
</dbReference>
<proteinExistence type="predicted"/>
<keyword evidence="5 6" id="KW-0472">Membrane</keyword>
<evidence type="ECO:0000313" key="7">
    <source>
        <dbReference type="EMBL" id="HHI96533.1"/>
    </source>
</evidence>
<dbReference type="InterPro" id="IPR003339">
    <property type="entry name" value="ABC/ECF_trnsptr_transmembrane"/>
</dbReference>
<keyword evidence="3 6" id="KW-0812">Transmembrane</keyword>
<feature type="transmembrane region" description="Helical" evidence="6">
    <location>
        <begin position="55"/>
        <end position="71"/>
    </location>
</feature>
<keyword evidence="4 6" id="KW-1133">Transmembrane helix</keyword>
<evidence type="ECO:0000256" key="6">
    <source>
        <dbReference type="SAM" id="Phobius"/>
    </source>
</evidence>
<dbReference type="GO" id="GO:0006824">
    <property type="term" value="P:cobalt ion transport"/>
    <property type="evidence" value="ECO:0007669"/>
    <property type="project" value="InterPro"/>
</dbReference>
<dbReference type="EMBL" id="DROK01000046">
    <property type="protein sequence ID" value="HHI96533.1"/>
    <property type="molecule type" value="Genomic_DNA"/>
</dbReference>
<evidence type="ECO:0000256" key="4">
    <source>
        <dbReference type="ARBA" id="ARBA00022989"/>
    </source>
</evidence>
<dbReference type="NCBIfam" id="TIGR02454">
    <property type="entry name" value="ECF_T_CbiQ"/>
    <property type="match status" value="1"/>
</dbReference>
<dbReference type="Pfam" id="PF02361">
    <property type="entry name" value="CbiQ"/>
    <property type="match status" value="1"/>
</dbReference>
<keyword evidence="2" id="KW-1003">Cell membrane</keyword>
<name>A0A7V5NYL7_9BACT</name>
<protein>
    <submittedName>
        <fullName evidence="7">Cobalt ECF transporter T component CbiQ</fullName>
    </submittedName>
</protein>
<feature type="transmembrane region" description="Helical" evidence="6">
    <location>
        <begin position="219"/>
        <end position="237"/>
    </location>
</feature>
<sequence>MAQKRDPRIDIIFTFLFALIVATSSRWSVIFLGLLTGLGLAFASRLSLKKTVKQFLLADLFLLMVVITLPFTTPGQGIARLGPLVLTREGLLFALFIFLKANSILLVTYALLGPKNIFEIAHALHHLKVPSKLVQLLFFTFRYLSLLEKEFQKLLEAAKLRGFSPKTALSSYRVWSYLLAALFIRSYDRASRVYEAMLLRGYRGYFPVWHHFAWQPRDTFWSILGGIYLIFMASLAYL</sequence>
<feature type="transmembrane region" description="Helical" evidence="6">
    <location>
        <begin position="91"/>
        <end position="112"/>
    </location>
</feature>
<dbReference type="InterPro" id="IPR012809">
    <property type="entry name" value="ECF_CbiQ"/>
</dbReference>
<dbReference type="AlphaFoldDB" id="A0A7V5NYL7"/>
<evidence type="ECO:0000256" key="2">
    <source>
        <dbReference type="ARBA" id="ARBA00022475"/>
    </source>
</evidence>
<evidence type="ECO:0000256" key="3">
    <source>
        <dbReference type="ARBA" id="ARBA00022692"/>
    </source>
</evidence>
<comment type="caution">
    <text evidence="7">The sequence shown here is derived from an EMBL/GenBank/DDBJ whole genome shotgun (WGS) entry which is preliminary data.</text>
</comment>
<dbReference type="GO" id="GO:0043190">
    <property type="term" value="C:ATP-binding cassette (ABC) transporter complex"/>
    <property type="evidence" value="ECO:0007669"/>
    <property type="project" value="InterPro"/>
</dbReference>
<evidence type="ECO:0000256" key="1">
    <source>
        <dbReference type="ARBA" id="ARBA00004651"/>
    </source>
</evidence>
<gene>
    <name evidence="7" type="primary">cbiQ</name>
    <name evidence="7" type="ORF">ENJ96_01625</name>
</gene>
<accession>A0A7V5NYL7</accession>
<feature type="transmembrane region" description="Helical" evidence="6">
    <location>
        <begin position="12"/>
        <end position="43"/>
    </location>
</feature>
<dbReference type="Proteomes" id="UP000886101">
    <property type="component" value="Unassembled WGS sequence"/>
</dbReference>
<comment type="subcellular location">
    <subcellularLocation>
        <location evidence="1">Cell membrane</location>
        <topology evidence="1">Multi-pass membrane protein</topology>
    </subcellularLocation>
</comment>
<dbReference type="PANTHER" id="PTHR34857">
    <property type="entry name" value="SLL0384 PROTEIN"/>
    <property type="match status" value="1"/>
</dbReference>
<organism evidence="7">
    <name type="scientific">Thermodesulfatator atlanticus</name>
    <dbReference type="NCBI Taxonomy" id="501497"/>
    <lineage>
        <taxon>Bacteria</taxon>
        <taxon>Pseudomonadati</taxon>
        <taxon>Thermodesulfobacteriota</taxon>
        <taxon>Thermodesulfobacteria</taxon>
        <taxon>Thermodesulfobacteriales</taxon>
        <taxon>Thermodesulfatatoraceae</taxon>
        <taxon>Thermodesulfatator</taxon>
    </lineage>
</organism>
<evidence type="ECO:0000256" key="5">
    <source>
        <dbReference type="ARBA" id="ARBA00023136"/>
    </source>
</evidence>
<reference evidence="7" key="1">
    <citation type="journal article" date="2020" name="mSystems">
        <title>Genome- and Community-Level Interaction Insights into Carbon Utilization and Element Cycling Functions of Hydrothermarchaeota in Hydrothermal Sediment.</title>
        <authorList>
            <person name="Zhou Z."/>
            <person name="Liu Y."/>
            <person name="Xu W."/>
            <person name="Pan J."/>
            <person name="Luo Z.H."/>
            <person name="Li M."/>
        </authorList>
    </citation>
    <scope>NUCLEOTIDE SEQUENCE [LARGE SCALE GENOMIC DNA]</scope>
    <source>
        <strain evidence="7">HyVt-533</strain>
    </source>
</reference>